<sequence length="329" mass="36496">MADADSVKGQMLELPQTQNEPPHTQDELPPTQDGPPPARRVKLEPSEDQTMSHGSPPTQSMTSESFATKQASEMSHVEYRPRVSPLEEVTLNSHDVQQLGHGSTLTQRASHEPSLAQPLSQETPLIQRVSHEPSLTRSSSQRSPLFQRVSHEPSLTQSSSQRSSQTQRVIHESSLTTQPLNQELPRIQLAQPLIRESPKIQGASRESLPVQQVTLESSWSEQVNSQSPSEKRKRRETTSFEGVMSSTAQQVSHESPQIGNTSLSRRKVSWEPSPREGLRSESSPDALALFFVATEATVRRLNPVLQIQAKAKISALMTELEMQSLFPDA</sequence>
<feature type="compositionally biased region" description="Polar residues" evidence="1">
    <location>
        <begin position="48"/>
        <end position="73"/>
    </location>
</feature>
<dbReference type="AlphaFoldDB" id="A0A9P0A9S2"/>
<protein>
    <recommendedName>
        <fullName evidence="4">BESS domain-containing protein</fullName>
    </recommendedName>
</protein>
<feature type="region of interest" description="Disordered" evidence="1">
    <location>
        <begin position="200"/>
        <end position="281"/>
    </location>
</feature>
<name>A0A9P0A9S2_BEMTA</name>
<feature type="compositionally biased region" description="Polar residues" evidence="1">
    <location>
        <begin position="244"/>
        <end position="263"/>
    </location>
</feature>
<organism evidence="2 3">
    <name type="scientific">Bemisia tabaci</name>
    <name type="common">Sweetpotato whitefly</name>
    <name type="synonym">Aleurodes tabaci</name>
    <dbReference type="NCBI Taxonomy" id="7038"/>
    <lineage>
        <taxon>Eukaryota</taxon>
        <taxon>Metazoa</taxon>
        <taxon>Ecdysozoa</taxon>
        <taxon>Arthropoda</taxon>
        <taxon>Hexapoda</taxon>
        <taxon>Insecta</taxon>
        <taxon>Pterygota</taxon>
        <taxon>Neoptera</taxon>
        <taxon>Paraneoptera</taxon>
        <taxon>Hemiptera</taxon>
        <taxon>Sternorrhyncha</taxon>
        <taxon>Aleyrodoidea</taxon>
        <taxon>Aleyrodidae</taxon>
        <taxon>Aleyrodinae</taxon>
        <taxon>Bemisia</taxon>
    </lineage>
</organism>
<feature type="compositionally biased region" description="Polar residues" evidence="1">
    <location>
        <begin position="209"/>
        <end position="228"/>
    </location>
</feature>
<dbReference type="KEGG" id="btab:109043947"/>
<feature type="region of interest" description="Disordered" evidence="1">
    <location>
        <begin position="1"/>
        <end position="184"/>
    </location>
</feature>
<evidence type="ECO:0000256" key="1">
    <source>
        <dbReference type="SAM" id="MobiDB-lite"/>
    </source>
</evidence>
<dbReference type="EMBL" id="OU963864">
    <property type="protein sequence ID" value="CAH0386849.1"/>
    <property type="molecule type" value="Genomic_DNA"/>
</dbReference>
<evidence type="ECO:0000313" key="2">
    <source>
        <dbReference type="EMBL" id="CAH0386849.1"/>
    </source>
</evidence>
<feature type="compositionally biased region" description="Low complexity" evidence="1">
    <location>
        <begin position="156"/>
        <end position="168"/>
    </location>
</feature>
<keyword evidence="3" id="KW-1185">Reference proteome</keyword>
<reference evidence="2" key="1">
    <citation type="submission" date="2021-12" db="EMBL/GenBank/DDBJ databases">
        <authorList>
            <person name="King R."/>
        </authorList>
    </citation>
    <scope>NUCLEOTIDE SEQUENCE</scope>
</reference>
<feature type="compositionally biased region" description="Polar residues" evidence="1">
    <location>
        <begin position="133"/>
        <end position="144"/>
    </location>
</feature>
<feature type="compositionally biased region" description="Polar residues" evidence="1">
    <location>
        <begin position="90"/>
        <end position="108"/>
    </location>
</feature>
<evidence type="ECO:0008006" key="4">
    <source>
        <dbReference type="Google" id="ProtNLM"/>
    </source>
</evidence>
<evidence type="ECO:0000313" key="3">
    <source>
        <dbReference type="Proteomes" id="UP001152759"/>
    </source>
</evidence>
<gene>
    <name evidence="2" type="ORF">BEMITA_LOCUS5915</name>
</gene>
<dbReference type="Proteomes" id="UP001152759">
    <property type="component" value="Chromosome 3"/>
</dbReference>
<proteinExistence type="predicted"/>
<accession>A0A9P0A9S2</accession>